<evidence type="ECO:0000313" key="1">
    <source>
        <dbReference type="EMBL" id="THU58503.1"/>
    </source>
</evidence>
<protein>
    <submittedName>
        <fullName evidence="1">Uncharacterized protein</fullName>
    </submittedName>
</protein>
<proteinExistence type="predicted"/>
<dbReference type="PANTHER" id="PTHR33601">
    <property type="entry name" value="PROTEIN LITTLE ZIPPER 4"/>
    <property type="match status" value="1"/>
</dbReference>
<dbReference type="AlphaFoldDB" id="A0A4S8J9Z2"/>
<accession>A0A4S8J9Z2</accession>
<gene>
    <name evidence="1" type="ORF">C4D60_Mb03t15000</name>
</gene>
<organism evidence="1 2">
    <name type="scientific">Musa balbisiana</name>
    <name type="common">Banana</name>
    <dbReference type="NCBI Taxonomy" id="52838"/>
    <lineage>
        <taxon>Eukaryota</taxon>
        <taxon>Viridiplantae</taxon>
        <taxon>Streptophyta</taxon>
        <taxon>Embryophyta</taxon>
        <taxon>Tracheophyta</taxon>
        <taxon>Spermatophyta</taxon>
        <taxon>Magnoliopsida</taxon>
        <taxon>Liliopsida</taxon>
        <taxon>Zingiberales</taxon>
        <taxon>Musaceae</taxon>
        <taxon>Musa</taxon>
    </lineage>
</organism>
<dbReference type="PANTHER" id="PTHR33601:SF22">
    <property type="entry name" value="PROTEIN LITTLE ZIPPER 1"/>
    <property type="match status" value="1"/>
</dbReference>
<dbReference type="EMBL" id="PYDT01000006">
    <property type="protein sequence ID" value="THU58503.1"/>
    <property type="molecule type" value="Genomic_DNA"/>
</dbReference>
<comment type="caution">
    <text evidence="1">The sequence shown here is derived from an EMBL/GenBank/DDBJ whole genome shotgun (WGS) entry which is preliminary data.</text>
</comment>
<dbReference type="InterPro" id="IPR039312">
    <property type="entry name" value="ZPR"/>
</dbReference>
<name>A0A4S8J9Z2_MUSBA</name>
<reference evidence="1 2" key="1">
    <citation type="journal article" date="2019" name="Nat. Plants">
        <title>Genome sequencing of Musa balbisiana reveals subgenome evolution and function divergence in polyploid bananas.</title>
        <authorList>
            <person name="Yao X."/>
        </authorList>
    </citation>
    <scope>NUCLEOTIDE SEQUENCE [LARGE SCALE GENOMIC DNA]</scope>
    <source>
        <strain evidence="2">cv. DH-PKW</strain>
        <tissue evidence="1">Leaves</tissue>
    </source>
</reference>
<evidence type="ECO:0000313" key="2">
    <source>
        <dbReference type="Proteomes" id="UP000317650"/>
    </source>
</evidence>
<keyword evidence="2" id="KW-1185">Reference proteome</keyword>
<dbReference type="Proteomes" id="UP000317650">
    <property type="component" value="Chromosome 3"/>
</dbReference>
<sequence length="173" mass="19749">MDGVNWTDAAAKQVIQQQEEAMHGAAACPMDGPMSPALNLHEHKLHPSSSIWIKDVLQGFGCHQTSSSWPPADHQDEVTCIMCIFLIKYSLHVESSIDRCRIGCTHRLERRRKRARKVLQMVNLKLYLENRCIMEENRKLRKKAFLLRQENTALLSHLGITNLVPGRRPSLLS</sequence>